<proteinExistence type="inferred from homology"/>
<dbReference type="GeneID" id="92755954"/>
<dbReference type="PATRIC" id="fig|717959.3.peg.2378"/>
<dbReference type="SMART" id="SM00642">
    <property type="entry name" value="Aamy"/>
    <property type="match status" value="1"/>
</dbReference>
<dbReference type="SUPFAM" id="SSF51445">
    <property type="entry name" value="(Trans)glycosidases"/>
    <property type="match status" value="1"/>
</dbReference>
<name>D4IK90_9BACT</name>
<comment type="similarity">
    <text evidence="1">Belongs to the glycosyl hydrolase 13 family.</text>
</comment>
<dbReference type="HOGENOM" id="CLU_006462_2_3_10"/>
<dbReference type="PANTHER" id="PTHR10357:SF179">
    <property type="entry name" value="NEUTRAL AND BASIC AMINO ACID TRANSPORT PROTEIN RBAT"/>
    <property type="match status" value="1"/>
</dbReference>
<dbReference type="Pfam" id="PF00128">
    <property type="entry name" value="Alpha-amylase"/>
    <property type="match status" value="1"/>
</dbReference>
<dbReference type="RefSeq" id="WP_015546287.1">
    <property type="nucleotide sequence ID" value="NC_021030.1"/>
</dbReference>
<dbReference type="InterPro" id="IPR045857">
    <property type="entry name" value="O16G_dom_2"/>
</dbReference>
<accession>D4IK90</accession>
<dbReference type="GO" id="GO:0009313">
    <property type="term" value="P:oligosaccharide catabolic process"/>
    <property type="evidence" value="ECO:0007669"/>
    <property type="project" value="TreeGrafter"/>
</dbReference>
<feature type="signal peptide" evidence="2">
    <location>
        <begin position="1"/>
        <end position="21"/>
    </location>
</feature>
<dbReference type="Proteomes" id="UP000008794">
    <property type="component" value="Chromosome"/>
</dbReference>
<keyword evidence="5" id="KW-1185">Reference proteome</keyword>
<keyword evidence="4" id="KW-0413">Isomerase</keyword>
<dbReference type="EMBL" id="FP929032">
    <property type="protein sequence ID" value="CBK63352.1"/>
    <property type="molecule type" value="Genomic_DNA"/>
</dbReference>
<dbReference type="InterPro" id="IPR017853">
    <property type="entry name" value="GH"/>
</dbReference>
<evidence type="ECO:0000256" key="1">
    <source>
        <dbReference type="ARBA" id="ARBA00008061"/>
    </source>
</evidence>
<reference evidence="4 5" key="2">
    <citation type="submission" date="2010-03" db="EMBL/GenBank/DDBJ databases">
        <authorList>
            <person name="Pajon A."/>
        </authorList>
    </citation>
    <scope>NUCLEOTIDE SEQUENCE [LARGE SCALE GENOMIC DNA]</scope>
    <source>
        <strain evidence="4 5">WAL 8301</strain>
    </source>
</reference>
<evidence type="ECO:0000313" key="4">
    <source>
        <dbReference type="EMBL" id="CBK63352.1"/>
    </source>
</evidence>
<sequence length="559" mass="63493">MKKSLFPFFVITLLCATAAYAQRGPEWLKNAVIYHIYPSSFQDSDGDGIGDLEGIRSRLDYVKACGFNTIWLSPVFESPFEDGGYDITDYYKVDPRFGTNTQLVELIRDAHAKGIRICLDLVAGHTSDKHPWFRQSRSADTNLQYSDYYIWSDSKSSLPTKKFVKSDAPRNGNFLKNYFEVQPALNYGYAHPDPDEPWQQGYDDPGPRAVRQEIRNIMAFWMDKGVDGFRCDMAMSLVKNDDRNHTATVRLWHEMREWIDARYPECILISEWSQPGEAIPAGFHVDLIIHNGAGYDMYSPLVCNTDDKNRPTVCYFDRAGEGQIRSFVDRYTKERHATREQGYLSMPTCSHDIWRLNRNQRNTPEELKVTMTFFLLMPWIPTVYYGEEIGMRNIEDAPIKEGSFARRNRSSCRTPMQWDTTPNAGFSTADATNIFLPVDPDPARPTVAAQTDDPHSLLSYARGLLALRAATPALGTSGDWRYVSDPNHPYPMVYAREYAGEKYIVVLNPSAQRATAQFPEEGAVADIVYGSGVPARYTVRKDLASVKAEPVSATVLRMK</sequence>
<evidence type="ECO:0000259" key="3">
    <source>
        <dbReference type="SMART" id="SM00642"/>
    </source>
</evidence>
<dbReference type="PANTHER" id="PTHR10357">
    <property type="entry name" value="ALPHA-AMYLASE FAMILY MEMBER"/>
    <property type="match status" value="1"/>
</dbReference>
<protein>
    <submittedName>
        <fullName evidence="4">Trehalose synthase</fullName>
        <ecNumber evidence="4">5.4.99.16</ecNumber>
    </submittedName>
</protein>
<dbReference type="EC" id="5.4.99.16" evidence="4"/>
<dbReference type="Gene3D" id="3.90.400.10">
    <property type="entry name" value="Oligo-1,6-glucosidase, Domain 2"/>
    <property type="match status" value="1"/>
</dbReference>
<dbReference type="GO" id="GO:0047471">
    <property type="term" value="F:maltose alpha-D-glucosyltransferase activity"/>
    <property type="evidence" value="ECO:0007669"/>
    <property type="project" value="UniProtKB-EC"/>
</dbReference>
<organism evidence="4 5">
    <name type="scientific">Alistipes shahii WAL 8301</name>
    <dbReference type="NCBI Taxonomy" id="717959"/>
    <lineage>
        <taxon>Bacteria</taxon>
        <taxon>Pseudomonadati</taxon>
        <taxon>Bacteroidota</taxon>
        <taxon>Bacteroidia</taxon>
        <taxon>Bacteroidales</taxon>
        <taxon>Rikenellaceae</taxon>
        <taxon>Alistipes</taxon>
    </lineage>
</organism>
<feature type="domain" description="Glycosyl hydrolase family 13 catalytic" evidence="3">
    <location>
        <begin position="35"/>
        <end position="468"/>
    </location>
</feature>
<dbReference type="OrthoDB" id="9805159at2"/>
<feature type="chain" id="PRO_5003059136" evidence="2">
    <location>
        <begin position="22"/>
        <end position="559"/>
    </location>
</feature>
<keyword evidence="2" id="KW-0732">Signal</keyword>
<dbReference type="InterPro" id="IPR013780">
    <property type="entry name" value="Glyco_hydro_b"/>
</dbReference>
<reference evidence="4 5" key="1">
    <citation type="submission" date="2010-03" db="EMBL/GenBank/DDBJ databases">
        <title>The genome sequence of Alistipes shahii WAL 8301.</title>
        <authorList>
            <consortium name="metaHIT consortium -- http://www.metahit.eu/"/>
            <person name="Pajon A."/>
            <person name="Turner K."/>
            <person name="Parkhill J."/>
        </authorList>
    </citation>
    <scope>NUCLEOTIDE SEQUENCE [LARGE SCALE GENOMIC DNA]</scope>
    <source>
        <strain evidence="4 5">WAL 8301</strain>
    </source>
</reference>
<dbReference type="CDD" id="cd11348">
    <property type="entry name" value="AmyAc_2"/>
    <property type="match status" value="1"/>
</dbReference>
<dbReference type="GO" id="GO:0004556">
    <property type="term" value="F:alpha-amylase activity"/>
    <property type="evidence" value="ECO:0007669"/>
    <property type="project" value="TreeGrafter"/>
</dbReference>
<evidence type="ECO:0000256" key="2">
    <source>
        <dbReference type="SAM" id="SignalP"/>
    </source>
</evidence>
<dbReference type="AlphaFoldDB" id="D4IK90"/>
<dbReference type="CAZy" id="GH13">
    <property type="family name" value="Glycoside Hydrolase Family 13"/>
</dbReference>
<dbReference type="Gene3D" id="3.20.20.80">
    <property type="entry name" value="Glycosidases"/>
    <property type="match status" value="1"/>
</dbReference>
<gene>
    <name evidence="4" type="ORF">AL1_07890</name>
</gene>
<dbReference type="STRING" id="717959.AL1_07890"/>
<dbReference type="InterPro" id="IPR006047">
    <property type="entry name" value="GH13_cat_dom"/>
</dbReference>
<dbReference type="SUPFAM" id="SSF51011">
    <property type="entry name" value="Glycosyl hydrolase domain"/>
    <property type="match status" value="1"/>
</dbReference>
<dbReference type="Gene3D" id="2.60.40.1180">
    <property type="entry name" value="Golgi alpha-mannosidase II"/>
    <property type="match status" value="1"/>
</dbReference>
<dbReference type="KEGG" id="ash:AL1_07890"/>
<evidence type="ECO:0000313" key="5">
    <source>
        <dbReference type="Proteomes" id="UP000008794"/>
    </source>
</evidence>
<dbReference type="BioCyc" id="ASHA717959:AL1_RS03700-MONOMER"/>